<reference evidence="10 11" key="1">
    <citation type="submission" date="2016-03" db="EMBL/GenBank/DDBJ databases">
        <authorList>
            <person name="Ploux O."/>
        </authorList>
    </citation>
    <scope>NUCLEOTIDE SEQUENCE [LARGE SCALE GENOMIC DNA]</scope>
    <source>
        <strain evidence="10 11">UAMH 11012</strain>
    </source>
</reference>
<sequence length="837" mass="94473">MDAGSSRDPDALNSTPQNKGTAKGPNSTTKRQPKDAAKPKPIPSASGTRFQCPRCPKNFSRIENLTRHQANHEDVGKFACVICRKRFTRSDLLNRHRRIHGNQTEVKHVTNEFRNASPSGVPGFDPPRDDRRPASQDVSSSLSNASPSTGYQNQMQQPLYSNQIQDMYQQPLPGPSASMVQNQQPQAQGLTSLMEAALAPQDAFSSTPFDNINPSLWDGFMRFGDTTNASYMGSYDADMSWTLDYLPSEGSPNYLLDQDMLGAFDDFGRDPYAYQQQQTLQYNQPTVNDNEDAEEDDEDTSDWPDKVKSDAPERLPNRVIPFQLLPISWQPVLDEARASGFSATTIRPFQTLNENIRQFLLSDLNGLNFKNEISPPEISDAMFPPVEVLDFFLRLYVRYIQPRFPVLHLPTFDIYNSPPLLLVAMMFLGSSHSSTDRGRFSRLFHEHLRIALIRIQELDKTYLRSVDNILTYFLLCLAGTWSGSKHSYEFAEGGRGILITACRRSRLLDCRHSARIEPDQRSDRSPMSASWYAWIETEKRKRLGLSIYIFDCQYPALFNNQPYVSKAETTNCIFPCPEEYWEAPTVSAWLTLLGSSETPPSTYYLHALNCCLLRKWVKPPPPIAKTGEFGKIVLMYALHTHIFEWRQATSMLNPTGLMGTFGNSAHDMGEGLRERRRWLVDGLDSFAECYKDPSTSIAAQLLHHLGYVSLDVSLSDMHLVAGRSVNKNDASFAEMNLSHWANSDISDSTMGHVLRMLEVCHGCVNAGTAADSSYEVAVCLFTGGMVCWAFAKLRRNAPREQYVEQVRKASTALRQMGCWRMCSMFGRILNGFEVPKQ</sequence>
<dbReference type="GO" id="GO:0000785">
    <property type="term" value="C:chromatin"/>
    <property type="evidence" value="ECO:0007669"/>
    <property type="project" value="TreeGrafter"/>
</dbReference>
<accession>A0A1L7XXE6</accession>
<dbReference type="Pfam" id="PF00096">
    <property type="entry name" value="zf-C2H2"/>
    <property type="match status" value="2"/>
</dbReference>
<dbReference type="AlphaFoldDB" id="A0A1L7XXE6"/>
<keyword evidence="3" id="KW-0677">Repeat</keyword>
<evidence type="ECO:0000256" key="1">
    <source>
        <dbReference type="ARBA" id="ARBA00004123"/>
    </source>
</evidence>
<dbReference type="InterPro" id="IPR036236">
    <property type="entry name" value="Znf_C2H2_sf"/>
</dbReference>
<dbReference type="EMBL" id="FJOG01000077">
    <property type="protein sequence ID" value="CZR69678.1"/>
    <property type="molecule type" value="Genomic_DNA"/>
</dbReference>
<feature type="compositionally biased region" description="Basic and acidic residues" evidence="8">
    <location>
        <begin position="303"/>
        <end position="312"/>
    </location>
</feature>
<evidence type="ECO:0000256" key="6">
    <source>
        <dbReference type="ARBA" id="ARBA00023242"/>
    </source>
</evidence>
<proteinExistence type="predicted"/>
<dbReference type="GO" id="GO:0005634">
    <property type="term" value="C:nucleus"/>
    <property type="evidence" value="ECO:0007669"/>
    <property type="project" value="UniProtKB-SubCell"/>
</dbReference>
<dbReference type="PROSITE" id="PS50157">
    <property type="entry name" value="ZINC_FINGER_C2H2_2"/>
    <property type="match status" value="2"/>
</dbReference>
<evidence type="ECO:0000256" key="7">
    <source>
        <dbReference type="PROSITE-ProRule" id="PRU00042"/>
    </source>
</evidence>
<dbReference type="PANTHER" id="PTHR40626:SF35">
    <property type="entry name" value="FINGER DOMAIN PROTEIN, PUTATIVE-RELATED"/>
    <property type="match status" value="1"/>
</dbReference>
<dbReference type="Pfam" id="PF04082">
    <property type="entry name" value="Fungal_trans"/>
    <property type="match status" value="1"/>
</dbReference>
<feature type="domain" description="C2H2-type" evidence="9">
    <location>
        <begin position="50"/>
        <end position="72"/>
    </location>
</feature>
<organism evidence="10 11">
    <name type="scientific">Phialocephala subalpina</name>
    <dbReference type="NCBI Taxonomy" id="576137"/>
    <lineage>
        <taxon>Eukaryota</taxon>
        <taxon>Fungi</taxon>
        <taxon>Dikarya</taxon>
        <taxon>Ascomycota</taxon>
        <taxon>Pezizomycotina</taxon>
        <taxon>Leotiomycetes</taxon>
        <taxon>Helotiales</taxon>
        <taxon>Mollisiaceae</taxon>
        <taxon>Phialocephala</taxon>
        <taxon>Phialocephala fortinii species complex</taxon>
    </lineage>
</organism>
<evidence type="ECO:0000256" key="4">
    <source>
        <dbReference type="ARBA" id="ARBA00022771"/>
    </source>
</evidence>
<keyword evidence="2" id="KW-0479">Metal-binding</keyword>
<feature type="domain" description="C2H2-type" evidence="9">
    <location>
        <begin position="78"/>
        <end position="105"/>
    </location>
</feature>
<dbReference type="STRING" id="576137.A0A1L7XXE6"/>
<dbReference type="InterPro" id="IPR013087">
    <property type="entry name" value="Znf_C2H2_type"/>
</dbReference>
<feature type="compositionally biased region" description="Polar residues" evidence="8">
    <location>
        <begin position="12"/>
        <end position="30"/>
    </location>
</feature>
<feature type="compositionally biased region" description="Basic and acidic residues" evidence="8">
    <location>
        <begin position="1"/>
        <end position="10"/>
    </location>
</feature>
<dbReference type="InterPro" id="IPR051059">
    <property type="entry name" value="VerF-like"/>
</dbReference>
<feature type="region of interest" description="Disordered" evidence="8">
    <location>
        <begin position="280"/>
        <end position="312"/>
    </location>
</feature>
<dbReference type="GO" id="GO:0000978">
    <property type="term" value="F:RNA polymerase II cis-regulatory region sequence-specific DNA binding"/>
    <property type="evidence" value="ECO:0007669"/>
    <property type="project" value="InterPro"/>
</dbReference>
<evidence type="ECO:0000256" key="3">
    <source>
        <dbReference type="ARBA" id="ARBA00022737"/>
    </source>
</evidence>
<evidence type="ECO:0000313" key="11">
    <source>
        <dbReference type="Proteomes" id="UP000184330"/>
    </source>
</evidence>
<feature type="compositionally biased region" description="Acidic residues" evidence="8">
    <location>
        <begin position="289"/>
        <end position="302"/>
    </location>
</feature>
<protein>
    <submittedName>
        <fullName evidence="10">Related to carbon repressor protein 1</fullName>
    </submittedName>
</protein>
<evidence type="ECO:0000256" key="5">
    <source>
        <dbReference type="ARBA" id="ARBA00022833"/>
    </source>
</evidence>
<dbReference type="PROSITE" id="PS00028">
    <property type="entry name" value="ZINC_FINGER_C2H2_1"/>
    <property type="match status" value="1"/>
</dbReference>
<dbReference type="GO" id="GO:0008270">
    <property type="term" value="F:zinc ion binding"/>
    <property type="evidence" value="ECO:0007669"/>
    <property type="project" value="UniProtKB-KW"/>
</dbReference>
<feature type="compositionally biased region" description="Polar residues" evidence="8">
    <location>
        <begin position="136"/>
        <end position="153"/>
    </location>
</feature>
<name>A0A1L7XXE6_9HELO</name>
<keyword evidence="5" id="KW-0862">Zinc</keyword>
<keyword evidence="6" id="KW-0539">Nucleus</keyword>
<dbReference type="SMART" id="SM00355">
    <property type="entry name" value="ZnF_C2H2"/>
    <property type="match status" value="2"/>
</dbReference>
<dbReference type="Gene3D" id="3.30.160.60">
    <property type="entry name" value="Classic Zinc Finger"/>
    <property type="match status" value="2"/>
</dbReference>
<feature type="region of interest" description="Disordered" evidence="8">
    <location>
        <begin position="1"/>
        <end position="55"/>
    </location>
</feature>
<dbReference type="OrthoDB" id="1405595at2759"/>
<dbReference type="CDD" id="cd12148">
    <property type="entry name" value="fungal_TF_MHR"/>
    <property type="match status" value="1"/>
</dbReference>
<keyword evidence="4 7" id="KW-0863">Zinc-finger</keyword>
<dbReference type="Proteomes" id="UP000184330">
    <property type="component" value="Unassembled WGS sequence"/>
</dbReference>
<dbReference type="InterPro" id="IPR007219">
    <property type="entry name" value="XnlR_reg_dom"/>
</dbReference>
<comment type="subcellular location">
    <subcellularLocation>
        <location evidence="1">Nucleus</location>
    </subcellularLocation>
</comment>
<dbReference type="GO" id="GO:0006351">
    <property type="term" value="P:DNA-templated transcription"/>
    <property type="evidence" value="ECO:0007669"/>
    <property type="project" value="InterPro"/>
</dbReference>
<gene>
    <name evidence="10" type="ORF">PAC_19578</name>
</gene>
<evidence type="ECO:0000259" key="9">
    <source>
        <dbReference type="PROSITE" id="PS50157"/>
    </source>
</evidence>
<dbReference type="SUPFAM" id="SSF57667">
    <property type="entry name" value="beta-beta-alpha zinc fingers"/>
    <property type="match status" value="1"/>
</dbReference>
<evidence type="ECO:0000313" key="10">
    <source>
        <dbReference type="EMBL" id="CZR69678.1"/>
    </source>
</evidence>
<keyword evidence="11" id="KW-1185">Reference proteome</keyword>
<feature type="region of interest" description="Disordered" evidence="8">
    <location>
        <begin position="103"/>
        <end position="153"/>
    </location>
</feature>
<dbReference type="GO" id="GO:0000981">
    <property type="term" value="F:DNA-binding transcription factor activity, RNA polymerase II-specific"/>
    <property type="evidence" value="ECO:0007669"/>
    <property type="project" value="InterPro"/>
</dbReference>
<evidence type="ECO:0000256" key="8">
    <source>
        <dbReference type="SAM" id="MobiDB-lite"/>
    </source>
</evidence>
<evidence type="ECO:0000256" key="2">
    <source>
        <dbReference type="ARBA" id="ARBA00022723"/>
    </source>
</evidence>
<dbReference type="PANTHER" id="PTHR40626">
    <property type="entry name" value="MIP31509P"/>
    <property type="match status" value="1"/>
</dbReference>